<dbReference type="EnsemblPlants" id="AET7Gv20634800.11">
    <property type="protein sequence ID" value="AET7Gv20634800.11"/>
    <property type="gene ID" value="AET7Gv20634800"/>
</dbReference>
<dbReference type="Gramene" id="AET7Gv20634800.11">
    <property type="protein sequence ID" value="AET7Gv20634800.11"/>
    <property type="gene ID" value="AET7Gv20634800"/>
</dbReference>
<evidence type="ECO:0000313" key="3">
    <source>
        <dbReference type="Proteomes" id="UP000015105"/>
    </source>
</evidence>
<sequence>MGKLLALKQLYGDWDINFDNLYRFKAQVESCCPGSIVQIDHHTINGKIRFRRIFVAMKPCIERFLSGCRPYLAIEWFLSGQHLCPICKEYGHHWHKCKKGNREDIAAMMAVREPPKKRTKTTKTAELSIVPCEDGVPTRMCFPPSKSLETTKKGKHVNSSAGASKSKSLENTNKKGKGGKSESVDPRG</sequence>
<reference evidence="3" key="2">
    <citation type="journal article" date="2017" name="Nat. Plants">
        <title>The Aegilops tauschii genome reveals multiple impacts of transposons.</title>
        <authorList>
            <person name="Zhao G."/>
            <person name="Zou C."/>
            <person name="Li K."/>
            <person name="Wang K."/>
            <person name="Li T."/>
            <person name="Gao L."/>
            <person name="Zhang X."/>
            <person name="Wang H."/>
            <person name="Yang Z."/>
            <person name="Liu X."/>
            <person name="Jiang W."/>
            <person name="Mao L."/>
            <person name="Kong X."/>
            <person name="Jiao Y."/>
            <person name="Jia J."/>
        </authorList>
    </citation>
    <scope>NUCLEOTIDE SEQUENCE [LARGE SCALE GENOMIC DNA]</scope>
    <source>
        <strain evidence="3">cv. AL8/78</strain>
    </source>
</reference>
<feature type="compositionally biased region" description="Polar residues" evidence="1">
    <location>
        <begin position="157"/>
        <end position="171"/>
    </location>
</feature>
<dbReference type="Proteomes" id="UP000015105">
    <property type="component" value="Chromosome 7D"/>
</dbReference>
<reference evidence="2" key="5">
    <citation type="journal article" date="2021" name="G3 (Bethesda)">
        <title>Aegilops tauschii genome assembly Aet v5.0 features greater sequence contiguity and improved annotation.</title>
        <authorList>
            <person name="Wang L."/>
            <person name="Zhu T."/>
            <person name="Rodriguez J.C."/>
            <person name="Deal K.R."/>
            <person name="Dubcovsky J."/>
            <person name="McGuire P.E."/>
            <person name="Lux T."/>
            <person name="Spannagl M."/>
            <person name="Mayer K.F.X."/>
            <person name="Baldrich P."/>
            <person name="Meyers B.C."/>
            <person name="Huo N."/>
            <person name="Gu Y.Q."/>
            <person name="Zhou H."/>
            <person name="Devos K.M."/>
            <person name="Bennetzen J.L."/>
            <person name="Unver T."/>
            <person name="Budak H."/>
            <person name="Gulick P.J."/>
            <person name="Galiba G."/>
            <person name="Kalapos B."/>
            <person name="Nelson D.R."/>
            <person name="Li P."/>
            <person name="You F.M."/>
            <person name="Luo M.C."/>
            <person name="Dvorak J."/>
        </authorList>
    </citation>
    <scope>NUCLEOTIDE SEQUENCE [LARGE SCALE GENOMIC DNA]</scope>
    <source>
        <strain evidence="2">cv. AL8/78</strain>
    </source>
</reference>
<organism evidence="2 3">
    <name type="scientific">Aegilops tauschii subsp. strangulata</name>
    <name type="common">Goatgrass</name>
    <dbReference type="NCBI Taxonomy" id="200361"/>
    <lineage>
        <taxon>Eukaryota</taxon>
        <taxon>Viridiplantae</taxon>
        <taxon>Streptophyta</taxon>
        <taxon>Embryophyta</taxon>
        <taxon>Tracheophyta</taxon>
        <taxon>Spermatophyta</taxon>
        <taxon>Magnoliopsida</taxon>
        <taxon>Liliopsida</taxon>
        <taxon>Poales</taxon>
        <taxon>Poaceae</taxon>
        <taxon>BOP clade</taxon>
        <taxon>Pooideae</taxon>
        <taxon>Triticodae</taxon>
        <taxon>Triticeae</taxon>
        <taxon>Triticinae</taxon>
        <taxon>Aegilops</taxon>
    </lineage>
</organism>
<evidence type="ECO:0000256" key="1">
    <source>
        <dbReference type="SAM" id="MobiDB-lite"/>
    </source>
</evidence>
<proteinExistence type="predicted"/>
<reference evidence="3" key="1">
    <citation type="journal article" date="2014" name="Science">
        <title>Ancient hybridizations among the ancestral genomes of bread wheat.</title>
        <authorList>
            <consortium name="International Wheat Genome Sequencing Consortium,"/>
            <person name="Marcussen T."/>
            <person name="Sandve S.R."/>
            <person name="Heier L."/>
            <person name="Spannagl M."/>
            <person name="Pfeifer M."/>
            <person name="Jakobsen K.S."/>
            <person name="Wulff B.B."/>
            <person name="Steuernagel B."/>
            <person name="Mayer K.F."/>
            <person name="Olsen O.A."/>
        </authorList>
    </citation>
    <scope>NUCLEOTIDE SEQUENCE [LARGE SCALE GENOMIC DNA]</scope>
    <source>
        <strain evidence="3">cv. AL8/78</strain>
    </source>
</reference>
<name>A0A453RMM7_AEGTS</name>
<evidence type="ECO:0000313" key="2">
    <source>
        <dbReference type="EnsemblPlants" id="AET7Gv20634800.11"/>
    </source>
</evidence>
<reference evidence="2" key="3">
    <citation type="journal article" date="2017" name="Nature">
        <title>Genome sequence of the progenitor of the wheat D genome Aegilops tauschii.</title>
        <authorList>
            <person name="Luo M.C."/>
            <person name="Gu Y.Q."/>
            <person name="Puiu D."/>
            <person name="Wang H."/>
            <person name="Twardziok S.O."/>
            <person name="Deal K.R."/>
            <person name="Huo N."/>
            <person name="Zhu T."/>
            <person name="Wang L."/>
            <person name="Wang Y."/>
            <person name="McGuire P.E."/>
            <person name="Liu S."/>
            <person name="Long H."/>
            <person name="Ramasamy R.K."/>
            <person name="Rodriguez J.C."/>
            <person name="Van S.L."/>
            <person name="Yuan L."/>
            <person name="Wang Z."/>
            <person name="Xia Z."/>
            <person name="Xiao L."/>
            <person name="Anderson O.D."/>
            <person name="Ouyang S."/>
            <person name="Liang Y."/>
            <person name="Zimin A.V."/>
            <person name="Pertea G."/>
            <person name="Qi P."/>
            <person name="Bennetzen J.L."/>
            <person name="Dai X."/>
            <person name="Dawson M.W."/>
            <person name="Muller H.G."/>
            <person name="Kugler K."/>
            <person name="Rivarola-Duarte L."/>
            <person name="Spannagl M."/>
            <person name="Mayer K.F.X."/>
            <person name="Lu F.H."/>
            <person name="Bevan M.W."/>
            <person name="Leroy P."/>
            <person name="Li P."/>
            <person name="You F.M."/>
            <person name="Sun Q."/>
            <person name="Liu Z."/>
            <person name="Lyons E."/>
            <person name="Wicker T."/>
            <person name="Salzberg S.L."/>
            <person name="Devos K.M."/>
            <person name="Dvorak J."/>
        </authorList>
    </citation>
    <scope>NUCLEOTIDE SEQUENCE [LARGE SCALE GENOMIC DNA]</scope>
    <source>
        <strain evidence="2">cv. AL8/78</strain>
    </source>
</reference>
<keyword evidence="3" id="KW-1185">Reference proteome</keyword>
<feature type="compositionally biased region" description="Basic and acidic residues" evidence="1">
    <location>
        <begin position="179"/>
        <end position="188"/>
    </location>
</feature>
<accession>A0A453RMM7</accession>
<dbReference type="AlphaFoldDB" id="A0A453RMM7"/>
<reference evidence="2" key="4">
    <citation type="submission" date="2019-03" db="UniProtKB">
        <authorList>
            <consortium name="EnsemblPlants"/>
        </authorList>
    </citation>
    <scope>IDENTIFICATION</scope>
</reference>
<protein>
    <submittedName>
        <fullName evidence="2">Uncharacterized protein</fullName>
    </submittedName>
</protein>
<feature type="region of interest" description="Disordered" evidence="1">
    <location>
        <begin position="143"/>
        <end position="188"/>
    </location>
</feature>